<name>A0A1W4X8C1_AGRPL</name>
<dbReference type="PANTHER" id="PTHR12047">
    <property type="entry name" value="FANCONI ANEMIA GROUP A PROTEIN"/>
    <property type="match status" value="1"/>
</dbReference>
<protein>
    <submittedName>
        <fullName evidence="3 4">Uncharacterized protein LOC108739600 isoform X1</fullName>
    </submittedName>
</protein>
<organism evidence="2 3">
    <name type="scientific">Agrilus planipennis</name>
    <name type="common">Emerald ash borer</name>
    <name type="synonym">Agrilus marcopoli</name>
    <dbReference type="NCBI Taxonomy" id="224129"/>
    <lineage>
        <taxon>Eukaryota</taxon>
        <taxon>Metazoa</taxon>
        <taxon>Ecdysozoa</taxon>
        <taxon>Arthropoda</taxon>
        <taxon>Hexapoda</taxon>
        <taxon>Insecta</taxon>
        <taxon>Pterygota</taxon>
        <taxon>Neoptera</taxon>
        <taxon>Endopterygota</taxon>
        <taxon>Coleoptera</taxon>
        <taxon>Polyphaga</taxon>
        <taxon>Elateriformia</taxon>
        <taxon>Buprestoidea</taxon>
        <taxon>Buprestidae</taxon>
        <taxon>Agrilinae</taxon>
        <taxon>Agrilus</taxon>
    </lineage>
</organism>
<reference evidence="3 4" key="1">
    <citation type="submission" date="2025-04" db="UniProtKB">
        <authorList>
            <consortium name="RefSeq"/>
        </authorList>
    </citation>
    <scope>IDENTIFICATION</scope>
    <source>
        <tissue evidence="3 4">Entire body</tissue>
    </source>
</reference>
<dbReference type="GO" id="GO:0036297">
    <property type="term" value="P:interstrand cross-link repair"/>
    <property type="evidence" value="ECO:0007669"/>
    <property type="project" value="InterPro"/>
</dbReference>
<evidence type="ECO:0000313" key="2">
    <source>
        <dbReference type="Proteomes" id="UP000192223"/>
    </source>
</evidence>
<sequence length="557" mass="65214">MSFDDLFGDNEIEDGVNYNYGFTQNLYNNSAVISYPNDININSLVLLLTKFNKTDIVTLIEEIINNKSVIDGSPVVFFIFQSFFKNNLDLQMLTEEEIINLDFVTQIIKRLKTSNKFNHINFAKTFFSNCDANISLIFIWWLHKEHIIYLEQYWDAYQPLDLIDKLIKIAAINENKEILEGILVELLSSCYSPRTGICRLHKSKLWSSFCSNILNDFIEKYFISILKEKNQEFNNFLPLITGSLLLPYNFKKRFCISILQKLVTFENGEFDMNSAFLFQCLWTMENTPEKLENVLKEVFSDYCDFNDVMEIFKKCDNNINWKYLLTVIAACAKHSKASQKQLQKTVHDNLLSMFKGGKISDFKTAILLIRQATLEKQMDLKYDIWFSNTFGVNTTFITAENQTIFKFFVDCLHNVVSLESEAFLEIHINRAIRAPPKCNALMLEYKNICKSRLKQLKKYPSIVLNNEKLNVLQMFENTYRIKRVDPIIKQIMKEDYQSFYDKFVPYLNNESVVFKNVKEIFLSEKLVSIDLLNHCKSVEELTVISDDDDEELLINKC</sequence>
<keyword evidence="2" id="KW-1185">Reference proteome</keyword>
<dbReference type="OrthoDB" id="7790690at2759"/>
<feature type="domain" description="Fanconi anaemia group A protein N-terminal" evidence="1">
    <location>
        <begin position="136"/>
        <end position="457"/>
    </location>
</feature>
<dbReference type="STRING" id="224129.A0A1W4X8C1"/>
<proteinExistence type="predicted"/>
<dbReference type="RefSeq" id="XP_018329087.1">
    <property type="nucleotide sequence ID" value="XM_018473585.1"/>
</dbReference>
<dbReference type="AlphaFoldDB" id="A0A1W4X8C1"/>
<accession>A0A1W4X8C1</accession>
<dbReference type="KEGG" id="apln:108739600"/>
<evidence type="ECO:0000259" key="1">
    <source>
        <dbReference type="Pfam" id="PF15865"/>
    </source>
</evidence>
<dbReference type="GO" id="GO:0043240">
    <property type="term" value="C:Fanconi anaemia nuclear complex"/>
    <property type="evidence" value="ECO:0007669"/>
    <property type="project" value="InterPro"/>
</dbReference>
<dbReference type="Proteomes" id="UP000192223">
    <property type="component" value="Unplaced"/>
</dbReference>
<evidence type="ECO:0000313" key="3">
    <source>
        <dbReference type="RefSeq" id="XP_018329087.1"/>
    </source>
</evidence>
<dbReference type="RefSeq" id="XP_018329095.1">
    <property type="nucleotide sequence ID" value="XM_018473593.1"/>
</dbReference>
<evidence type="ECO:0000313" key="5">
    <source>
        <dbReference type="RefSeq" id="XP_018329102.1"/>
    </source>
</evidence>
<dbReference type="InterPro" id="IPR031729">
    <property type="entry name" value="Fanconi_A_N"/>
</dbReference>
<gene>
    <name evidence="3 4 5" type="primary">LOC108739600</name>
</gene>
<evidence type="ECO:0000313" key="4">
    <source>
        <dbReference type="RefSeq" id="XP_018329095.1"/>
    </source>
</evidence>
<dbReference type="PANTHER" id="PTHR12047:SF2">
    <property type="entry name" value="FANCONI ANEMIA GROUP A PROTEIN"/>
    <property type="match status" value="1"/>
</dbReference>
<dbReference type="GeneID" id="108739600"/>
<dbReference type="InterPro" id="IPR003516">
    <property type="entry name" value="FANCA"/>
</dbReference>
<dbReference type="RefSeq" id="XP_018329102.1">
    <property type="nucleotide sequence ID" value="XM_018473600.1"/>
</dbReference>
<dbReference type="Pfam" id="PF15865">
    <property type="entry name" value="Fanconi_A_N"/>
    <property type="match status" value="1"/>
</dbReference>